<keyword evidence="2" id="KW-1185">Reference proteome</keyword>
<accession>A0ABT8TEH0</accession>
<gene>
    <name evidence="1" type="ORF">QWI16_09970</name>
</gene>
<dbReference type="RefSeq" id="WP_302712784.1">
    <property type="nucleotide sequence ID" value="NZ_JAULRT010000052.1"/>
</dbReference>
<reference evidence="1" key="1">
    <citation type="submission" date="2023-07" db="EMBL/GenBank/DDBJ databases">
        <title>Gilvimarinus algae sp. nov., isolated from the surface of Kelp.</title>
        <authorList>
            <person name="Sun Y.Y."/>
            <person name="Gong Y."/>
            <person name="Du Z.J."/>
        </authorList>
    </citation>
    <scope>NUCLEOTIDE SEQUENCE</scope>
    <source>
        <strain evidence="1">SDUM040014</strain>
    </source>
</reference>
<organism evidence="1 2">
    <name type="scientific">Gilvimarinus algae</name>
    <dbReference type="NCBI Taxonomy" id="3058037"/>
    <lineage>
        <taxon>Bacteria</taxon>
        <taxon>Pseudomonadati</taxon>
        <taxon>Pseudomonadota</taxon>
        <taxon>Gammaproteobacteria</taxon>
        <taxon>Cellvibrionales</taxon>
        <taxon>Cellvibrionaceae</taxon>
        <taxon>Gilvimarinus</taxon>
    </lineage>
</organism>
<dbReference type="InterPro" id="IPR010775">
    <property type="entry name" value="DUF1365"/>
</dbReference>
<comment type="caution">
    <text evidence="1">The sequence shown here is derived from an EMBL/GenBank/DDBJ whole genome shotgun (WGS) entry which is preliminary data.</text>
</comment>
<dbReference type="EMBL" id="JAULRT010000052">
    <property type="protein sequence ID" value="MDO3382499.1"/>
    <property type="molecule type" value="Genomic_DNA"/>
</dbReference>
<protein>
    <submittedName>
        <fullName evidence="1">DUF1365 domain-containing protein</fullName>
    </submittedName>
</protein>
<evidence type="ECO:0000313" key="2">
    <source>
        <dbReference type="Proteomes" id="UP001168380"/>
    </source>
</evidence>
<dbReference type="PANTHER" id="PTHR33973:SF4">
    <property type="entry name" value="OS07G0153300 PROTEIN"/>
    <property type="match status" value="1"/>
</dbReference>
<proteinExistence type="predicted"/>
<dbReference type="PANTHER" id="PTHR33973">
    <property type="entry name" value="OS07G0153300 PROTEIN"/>
    <property type="match status" value="1"/>
</dbReference>
<evidence type="ECO:0000313" key="1">
    <source>
        <dbReference type="EMBL" id="MDO3382499.1"/>
    </source>
</evidence>
<dbReference type="Proteomes" id="UP001168380">
    <property type="component" value="Unassembled WGS sequence"/>
</dbReference>
<sequence length="264" mass="31252">MNTVQPQSCIYSGTVRHRRFTPVEHQFSYHINLFFVRLDELNGLFSGHRLWSLNRRNLGYFRREDYMAPHSDNLESLVLQKVVDALNIDLKEPSVYLLTNLRQWGMCFNPVSFYYVYDRDSLKAIVAQVNNTPWNERHCYVIPVQAERTTNKQRFAKEFHVSPFNPLEMTYHWRSSLPGEHLSVHMENHREGRCHMDATLQLEKKTWTTGNLNRVLIRTPFNTMKVPLAIYWQALKLWLKGAPIYNHTKGDRVLSPKMTEENQL</sequence>
<name>A0ABT8TEH0_9GAMM</name>
<dbReference type="Pfam" id="PF07103">
    <property type="entry name" value="DUF1365"/>
    <property type="match status" value="1"/>
</dbReference>